<dbReference type="Proteomes" id="UP001165160">
    <property type="component" value="Unassembled WGS sequence"/>
</dbReference>
<dbReference type="AlphaFoldDB" id="A0A9W7EX44"/>
<dbReference type="InterPro" id="IPR017920">
    <property type="entry name" value="COMM"/>
</dbReference>
<evidence type="ECO:0000259" key="1">
    <source>
        <dbReference type="PROSITE" id="PS51269"/>
    </source>
</evidence>
<keyword evidence="3" id="KW-1185">Reference proteome</keyword>
<proteinExistence type="predicted"/>
<protein>
    <recommendedName>
        <fullName evidence="1">COMM domain-containing protein</fullName>
    </recommendedName>
</protein>
<sequence>MSSFTSLTDFDYSVSVSISSSTVTSQRLPLILLKLTLSNPDGTEKHEVIEMDKQGLETFIKELGVIEDKRMEILGEG</sequence>
<dbReference type="PROSITE" id="PS51269">
    <property type="entry name" value="COMM"/>
    <property type="match status" value="1"/>
</dbReference>
<gene>
    <name evidence="2" type="ORF">TrVE_jg7776</name>
</gene>
<name>A0A9W7EX44_9STRA</name>
<evidence type="ECO:0000313" key="3">
    <source>
        <dbReference type="Proteomes" id="UP001165160"/>
    </source>
</evidence>
<evidence type="ECO:0000313" key="2">
    <source>
        <dbReference type="EMBL" id="GMH93028.1"/>
    </source>
</evidence>
<accession>A0A9W7EX44</accession>
<comment type="caution">
    <text evidence="2">The sequence shown here is derived from an EMBL/GenBank/DDBJ whole genome shotgun (WGS) entry which is preliminary data.</text>
</comment>
<feature type="domain" description="COMM" evidence="1">
    <location>
        <begin position="6"/>
        <end position="74"/>
    </location>
</feature>
<dbReference type="Pfam" id="PF07258">
    <property type="entry name" value="COMM_domain"/>
    <property type="match status" value="1"/>
</dbReference>
<reference evidence="3" key="1">
    <citation type="journal article" date="2023" name="Commun. Biol.">
        <title>Genome analysis of Parmales, the sister group of diatoms, reveals the evolutionary specialization of diatoms from phago-mixotrophs to photoautotrophs.</title>
        <authorList>
            <person name="Ban H."/>
            <person name="Sato S."/>
            <person name="Yoshikawa S."/>
            <person name="Yamada K."/>
            <person name="Nakamura Y."/>
            <person name="Ichinomiya M."/>
            <person name="Sato N."/>
            <person name="Blanc-Mathieu R."/>
            <person name="Endo H."/>
            <person name="Kuwata A."/>
            <person name="Ogata H."/>
        </authorList>
    </citation>
    <scope>NUCLEOTIDE SEQUENCE [LARGE SCALE GENOMIC DNA]</scope>
    <source>
        <strain evidence="3">NIES 3699</strain>
    </source>
</reference>
<dbReference type="EMBL" id="BRXX01000134">
    <property type="protein sequence ID" value="GMH93028.1"/>
    <property type="molecule type" value="Genomic_DNA"/>
</dbReference>
<organism evidence="2 3">
    <name type="scientific">Triparma verrucosa</name>
    <dbReference type="NCBI Taxonomy" id="1606542"/>
    <lineage>
        <taxon>Eukaryota</taxon>
        <taxon>Sar</taxon>
        <taxon>Stramenopiles</taxon>
        <taxon>Ochrophyta</taxon>
        <taxon>Bolidophyceae</taxon>
        <taxon>Parmales</taxon>
        <taxon>Triparmaceae</taxon>
        <taxon>Triparma</taxon>
    </lineage>
</organism>